<comment type="caution">
    <text evidence="4">The sequence shown here is derived from an EMBL/GenBank/DDBJ whole genome shotgun (WGS) entry which is preliminary data.</text>
</comment>
<protein>
    <submittedName>
        <fullName evidence="4">NAD(P)H-dependent oxidoreductase</fullName>
        <ecNumber evidence="4">1.-.-.-</ecNumber>
        <ecNumber evidence="4">1.6.99.-</ecNumber>
    </submittedName>
</protein>
<proteinExistence type="inferred from homology"/>
<dbReference type="InterPro" id="IPR003680">
    <property type="entry name" value="Flavodoxin_fold"/>
</dbReference>
<dbReference type="RefSeq" id="WP_323689352.1">
    <property type="nucleotide sequence ID" value="NZ_JAYGIM010000019.1"/>
</dbReference>
<dbReference type="PANTHER" id="PTHR10204:SF34">
    <property type="entry name" value="NAD(P)H DEHYDROGENASE [QUINONE] 1 ISOFORM 1"/>
    <property type="match status" value="1"/>
</dbReference>
<name>A0ABU5SPH9_9BACT</name>
<evidence type="ECO:0000259" key="3">
    <source>
        <dbReference type="Pfam" id="PF02525"/>
    </source>
</evidence>
<gene>
    <name evidence="4" type="ORF">VB798_21735</name>
</gene>
<dbReference type="EC" id="1.-.-.-" evidence="4"/>
<keyword evidence="2 4" id="KW-0560">Oxidoreductase</keyword>
<dbReference type="Pfam" id="PF02525">
    <property type="entry name" value="Flavodoxin_2"/>
    <property type="match status" value="1"/>
</dbReference>
<dbReference type="InterPro" id="IPR029039">
    <property type="entry name" value="Flavoprotein-like_sf"/>
</dbReference>
<evidence type="ECO:0000313" key="4">
    <source>
        <dbReference type="EMBL" id="MEA5429228.1"/>
    </source>
</evidence>
<evidence type="ECO:0000256" key="1">
    <source>
        <dbReference type="ARBA" id="ARBA00006252"/>
    </source>
</evidence>
<evidence type="ECO:0000313" key="5">
    <source>
        <dbReference type="Proteomes" id="UP001302222"/>
    </source>
</evidence>
<sequence length="221" mass="25173">MNILVIYAHPYDGSFCKGILDTIVPKMEKRGANVKVIDLVKMNFDATMRPEDLKATVTKTYTQEVQQEQKNILWADAIVTICPVWFGSVPGFLKAYFDKVFITGFGYDYTGGLLQNKRVFSLFTFGSKDPYLSLANQYKSIEYLWDNIFSMVGFKDIAVKYFTNVPRTTDEVRAKYLIEAIEFVNQIFDKELGEIGQIGAGELLVKLVIEGKLEMPKVKKI</sequence>
<dbReference type="SUPFAM" id="SSF52218">
    <property type="entry name" value="Flavoproteins"/>
    <property type="match status" value="1"/>
</dbReference>
<dbReference type="EC" id="1.6.99.-" evidence="4"/>
<dbReference type="Gene3D" id="3.40.50.360">
    <property type="match status" value="1"/>
</dbReference>
<dbReference type="InterPro" id="IPR051545">
    <property type="entry name" value="NAD(P)H_dehydrogenase_qn"/>
</dbReference>
<keyword evidence="5" id="KW-1185">Reference proteome</keyword>
<feature type="domain" description="Flavodoxin-like fold" evidence="3">
    <location>
        <begin position="1"/>
        <end position="178"/>
    </location>
</feature>
<accession>A0ABU5SPH9</accession>
<dbReference type="Proteomes" id="UP001302222">
    <property type="component" value="Unassembled WGS sequence"/>
</dbReference>
<evidence type="ECO:0000256" key="2">
    <source>
        <dbReference type="ARBA" id="ARBA00023002"/>
    </source>
</evidence>
<comment type="similarity">
    <text evidence="1">Belongs to the NAD(P)H dehydrogenase (quinone) family.</text>
</comment>
<dbReference type="GO" id="GO:0016491">
    <property type="term" value="F:oxidoreductase activity"/>
    <property type="evidence" value="ECO:0007669"/>
    <property type="project" value="UniProtKB-KW"/>
</dbReference>
<reference evidence="4 5" key="1">
    <citation type="submission" date="2023-12" db="EMBL/GenBank/DDBJ databases">
        <title>Novel species of the genus Arcicella isolated from rivers.</title>
        <authorList>
            <person name="Lu H."/>
        </authorList>
    </citation>
    <scope>NUCLEOTIDE SEQUENCE [LARGE SCALE GENOMIC DNA]</scope>
    <source>
        <strain evidence="4 5">DC25W</strain>
    </source>
</reference>
<organism evidence="4 5">
    <name type="scientific">Arcicella lustrica</name>
    <dbReference type="NCBI Taxonomy" id="2984196"/>
    <lineage>
        <taxon>Bacteria</taxon>
        <taxon>Pseudomonadati</taxon>
        <taxon>Bacteroidota</taxon>
        <taxon>Cytophagia</taxon>
        <taxon>Cytophagales</taxon>
        <taxon>Flectobacillaceae</taxon>
        <taxon>Arcicella</taxon>
    </lineage>
</organism>
<dbReference type="EMBL" id="JAYGIM010000019">
    <property type="protein sequence ID" value="MEA5429228.1"/>
    <property type="molecule type" value="Genomic_DNA"/>
</dbReference>
<dbReference type="PANTHER" id="PTHR10204">
    <property type="entry name" value="NAD P H OXIDOREDUCTASE-RELATED"/>
    <property type="match status" value="1"/>
</dbReference>